<accession>A0A146K6I7</accession>
<proteinExistence type="predicted"/>
<dbReference type="AlphaFoldDB" id="A0A146K6I7"/>
<evidence type="ECO:0000313" key="1">
    <source>
        <dbReference type="EMBL" id="JAP92462.1"/>
    </source>
</evidence>
<dbReference type="Pfam" id="PF13306">
    <property type="entry name" value="LRR_5"/>
    <property type="match status" value="1"/>
</dbReference>
<gene>
    <name evidence="1" type="ORF">TPC1_15590</name>
</gene>
<name>A0A146K6I7_9EUKA</name>
<dbReference type="InterPro" id="IPR032675">
    <property type="entry name" value="LRR_dom_sf"/>
</dbReference>
<protein>
    <submittedName>
        <fullName evidence="1">Leucine rich repeats-containing protein</fullName>
    </submittedName>
</protein>
<organism evidence="1">
    <name type="scientific">Trepomonas sp. PC1</name>
    <dbReference type="NCBI Taxonomy" id="1076344"/>
    <lineage>
        <taxon>Eukaryota</taxon>
        <taxon>Metamonada</taxon>
        <taxon>Diplomonadida</taxon>
        <taxon>Hexamitidae</taxon>
        <taxon>Hexamitinae</taxon>
        <taxon>Trepomonas</taxon>
    </lineage>
</organism>
<dbReference type="SUPFAM" id="SSF52058">
    <property type="entry name" value="L domain-like"/>
    <property type="match status" value="1"/>
</dbReference>
<feature type="non-terminal residue" evidence="1">
    <location>
        <position position="1"/>
    </location>
</feature>
<dbReference type="InterPro" id="IPR026906">
    <property type="entry name" value="LRR_5"/>
</dbReference>
<reference evidence="1" key="1">
    <citation type="submission" date="2015-07" db="EMBL/GenBank/DDBJ databases">
        <title>Adaptation to a free-living lifestyle via gene acquisitions in the diplomonad Trepomonas sp. PC1.</title>
        <authorList>
            <person name="Xu F."/>
            <person name="Jerlstrom-Hultqvist J."/>
            <person name="Kolisko M."/>
            <person name="Simpson A.G.B."/>
            <person name="Roger A.J."/>
            <person name="Svard S.G."/>
            <person name="Andersson J.O."/>
        </authorList>
    </citation>
    <scope>NUCLEOTIDE SEQUENCE</scope>
    <source>
        <strain evidence="1">PC1</strain>
    </source>
</reference>
<dbReference type="EMBL" id="GDID01004144">
    <property type="protein sequence ID" value="JAP92462.1"/>
    <property type="molecule type" value="Transcribed_RNA"/>
</dbReference>
<dbReference type="Gene3D" id="3.80.10.10">
    <property type="entry name" value="Ribonuclease Inhibitor"/>
    <property type="match status" value="1"/>
</dbReference>
<sequence>YKQLKIQIPKQDQIDDNQDCHLVNKCLVLKHQLYPNYSQKEHQNFKHLFAERLLQVDEGMFTNVPIETIFCPSLVRVCGREYRGGFEGTTIENVNLPNLTTVEHYGFWRCSVKQLFAPKLQHIGYFAFANCSLVTVELQQLKVVENYGFSRCWKLKRANLPSVVQMCAGAFCDCERLETLRVPKLQSVGNTVFNYCKRLRIVETQLSQNEFSCCSWCKCCVVCKQQLHKAQLFGSITNVKELKDKQIKIRHLMLALDKVH</sequence>